<evidence type="ECO:0000313" key="2">
    <source>
        <dbReference type="EMBL" id="TKR64691.1"/>
    </source>
</evidence>
<dbReference type="AlphaFoldDB" id="A0A4U5M717"/>
<reference evidence="2 3" key="1">
    <citation type="journal article" date="2015" name="Genome Biol.">
        <title>Comparative genomics of Steinernema reveals deeply conserved gene regulatory networks.</title>
        <authorList>
            <person name="Dillman A.R."/>
            <person name="Macchietto M."/>
            <person name="Porter C.F."/>
            <person name="Rogers A."/>
            <person name="Williams B."/>
            <person name="Antoshechkin I."/>
            <person name="Lee M.M."/>
            <person name="Goodwin Z."/>
            <person name="Lu X."/>
            <person name="Lewis E.E."/>
            <person name="Goodrich-Blair H."/>
            <person name="Stock S.P."/>
            <person name="Adams B.J."/>
            <person name="Sternberg P.W."/>
            <person name="Mortazavi A."/>
        </authorList>
    </citation>
    <scope>NUCLEOTIDE SEQUENCE [LARGE SCALE GENOMIC DNA]</scope>
    <source>
        <strain evidence="2 3">ALL</strain>
    </source>
</reference>
<dbReference type="Proteomes" id="UP000298663">
    <property type="component" value="Unassembled WGS sequence"/>
</dbReference>
<protein>
    <submittedName>
        <fullName evidence="2">Uncharacterized protein</fullName>
    </submittedName>
</protein>
<organism evidence="2 3">
    <name type="scientific">Steinernema carpocapsae</name>
    <name type="common">Entomopathogenic nematode</name>
    <dbReference type="NCBI Taxonomy" id="34508"/>
    <lineage>
        <taxon>Eukaryota</taxon>
        <taxon>Metazoa</taxon>
        <taxon>Ecdysozoa</taxon>
        <taxon>Nematoda</taxon>
        <taxon>Chromadorea</taxon>
        <taxon>Rhabditida</taxon>
        <taxon>Tylenchina</taxon>
        <taxon>Panagrolaimomorpha</taxon>
        <taxon>Strongyloidoidea</taxon>
        <taxon>Steinernematidae</taxon>
        <taxon>Steinernema</taxon>
    </lineage>
</organism>
<reference evidence="2 3" key="2">
    <citation type="journal article" date="2019" name="G3 (Bethesda)">
        <title>Hybrid Assembly of the Genome of the Entomopathogenic Nematode Steinernema carpocapsae Identifies the X-Chromosome.</title>
        <authorList>
            <person name="Serra L."/>
            <person name="Macchietto M."/>
            <person name="Macias-Munoz A."/>
            <person name="McGill C.J."/>
            <person name="Rodriguez I.M."/>
            <person name="Rodriguez B."/>
            <person name="Murad R."/>
            <person name="Mortazavi A."/>
        </authorList>
    </citation>
    <scope>NUCLEOTIDE SEQUENCE [LARGE SCALE GENOMIC DNA]</scope>
    <source>
        <strain evidence="2 3">ALL</strain>
    </source>
</reference>
<keyword evidence="1" id="KW-0812">Transmembrane</keyword>
<comment type="caution">
    <text evidence="2">The sequence shown here is derived from an EMBL/GenBank/DDBJ whole genome shotgun (WGS) entry which is preliminary data.</text>
</comment>
<keyword evidence="1" id="KW-0472">Membrane</keyword>
<keyword evidence="1" id="KW-1133">Transmembrane helix</keyword>
<sequence>MKRDGPVYMIFEFFEVRQIRTEDEIVGHEAIKRRWRSRCADLLPTARGLGGWSAIGLSFAVICSVCGAIEWCRFVYMW</sequence>
<gene>
    <name evidence="2" type="ORF">L596_025181</name>
</gene>
<feature type="transmembrane region" description="Helical" evidence="1">
    <location>
        <begin position="52"/>
        <end position="76"/>
    </location>
</feature>
<dbReference type="EMBL" id="AZBU02000009">
    <property type="protein sequence ID" value="TKR64691.1"/>
    <property type="molecule type" value="Genomic_DNA"/>
</dbReference>
<proteinExistence type="predicted"/>
<evidence type="ECO:0000313" key="3">
    <source>
        <dbReference type="Proteomes" id="UP000298663"/>
    </source>
</evidence>
<name>A0A4U5M717_STECR</name>
<keyword evidence="3" id="KW-1185">Reference proteome</keyword>
<accession>A0A4U5M717</accession>
<evidence type="ECO:0000256" key="1">
    <source>
        <dbReference type="SAM" id="Phobius"/>
    </source>
</evidence>